<keyword evidence="1" id="KW-1133">Transmembrane helix</keyword>
<dbReference type="Proteomes" id="UP000615234">
    <property type="component" value="Unassembled WGS sequence"/>
</dbReference>
<keyword evidence="3" id="KW-1185">Reference proteome</keyword>
<keyword evidence="1" id="KW-0472">Membrane</keyword>
<feature type="transmembrane region" description="Helical" evidence="1">
    <location>
        <begin position="228"/>
        <end position="253"/>
    </location>
</feature>
<comment type="caution">
    <text evidence="2">The sequence shown here is derived from an EMBL/GenBank/DDBJ whole genome shotgun (WGS) entry which is preliminary data.</text>
</comment>
<feature type="transmembrane region" description="Helical" evidence="1">
    <location>
        <begin position="116"/>
        <end position="135"/>
    </location>
</feature>
<dbReference type="PANTHER" id="PTHR36832:SF1">
    <property type="entry name" value="SLR1174 PROTEIN"/>
    <property type="match status" value="1"/>
</dbReference>
<dbReference type="InterPro" id="IPR010390">
    <property type="entry name" value="ABC-2_transporter-like"/>
</dbReference>
<dbReference type="Pfam" id="PF06182">
    <property type="entry name" value="ABC2_membrane_6"/>
    <property type="match status" value="1"/>
</dbReference>
<organism evidence="2 3">
    <name type="scientific">Coprococcus hominis</name>
    <name type="common">ex Liu et al. 2022</name>
    <dbReference type="NCBI Taxonomy" id="2763039"/>
    <lineage>
        <taxon>Bacteria</taxon>
        <taxon>Bacillati</taxon>
        <taxon>Bacillota</taxon>
        <taxon>Clostridia</taxon>
        <taxon>Lachnospirales</taxon>
        <taxon>Lachnospiraceae</taxon>
        <taxon>Coprococcus</taxon>
    </lineage>
</organism>
<name>A0A8I0APQ9_9FIRM</name>
<evidence type="ECO:0000313" key="3">
    <source>
        <dbReference type="Proteomes" id="UP000615234"/>
    </source>
</evidence>
<feature type="transmembrane region" description="Helical" evidence="1">
    <location>
        <begin position="167"/>
        <end position="191"/>
    </location>
</feature>
<feature type="transmembrane region" description="Helical" evidence="1">
    <location>
        <begin position="141"/>
        <end position="160"/>
    </location>
</feature>
<evidence type="ECO:0000256" key="1">
    <source>
        <dbReference type="SAM" id="Phobius"/>
    </source>
</evidence>
<evidence type="ECO:0000313" key="2">
    <source>
        <dbReference type="EMBL" id="MBC5662917.1"/>
    </source>
</evidence>
<dbReference type="AlphaFoldDB" id="A0A8I0APQ9"/>
<sequence length="263" mass="30487">MKIYIDYILIGIKEHMVYPSAICAKFLSKILYLYLQFSIWKALFLSNSQTTMALNQEDTLKYIVVATIISSFIECNTIEWINTQIQSGNIVTDLIRPIDFRKMVFSRHLGDTIVKIVFYCIPLTIIALFIMPTHILLRTQFFWGILSIVLAYCIQFLYSLTIGLLSFWLIVTWPLNMLLGAIYKLLSGVWIPVTMFPDLLSKINQFLPFRAIYAIPVTIITQPMEFQFIMTAILTQMIWILLLCLLAEFMWIIGKRKLIVQGG</sequence>
<dbReference type="PANTHER" id="PTHR36832">
    <property type="entry name" value="SLR1174 PROTEIN-RELATED"/>
    <property type="match status" value="1"/>
</dbReference>
<protein>
    <submittedName>
        <fullName evidence="2">ABC-2 family transporter protein</fullName>
    </submittedName>
</protein>
<proteinExistence type="predicted"/>
<dbReference type="EMBL" id="JACOOX010000004">
    <property type="protein sequence ID" value="MBC5662917.1"/>
    <property type="molecule type" value="Genomic_DNA"/>
</dbReference>
<accession>A0A8I0APQ9</accession>
<keyword evidence="1" id="KW-0812">Transmembrane</keyword>
<gene>
    <name evidence="2" type="ORF">H8S09_08430</name>
</gene>
<reference evidence="2 3" key="1">
    <citation type="submission" date="2020-08" db="EMBL/GenBank/DDBJ databases">
        <title>Genome public.</title>
        <authorList>
            <person name="Liu C."/>
            <person name="Sun Q."/>
        </authorList>
    </citation>
    <scope>NUCLEOTIDE SEQUENCE [LARGE SCALE GENOMIC DNA]</scope>
    <source>
        <strain evidence="2 3">NSJ-10</strain>
    </source>
</reference>